<reference evidence="1" key="1">
    <citation type="submission" date="2023-05" db="EMBL/GenBank/DDBJ databases">
        <authorList>
            <consortium name="ELIXIR-Norway"/>
        </authorList>
    </citation>
    <scope>NUCLEOTIDE SEQUENCE</scope>
</reference>
<dbReference type="Proteomes" id="UP001162501">
    <property type="component" value="Chromosome 21"/>
</dbReference>
<reference evidence="1" key="2">
    <citation type="submission" date="2025-03" db="EMBL/GenBank/DDBJ databases">
        <authorList>
            <consortium name="ELIXIR-Norway"/>
            <consortium name="Elixir Norway"/>
        </authorList>
    </citation>
    <scope>NUCLEOTIDE SEQUENCE</scope>
</reference>
<dbReference type="EMBL" id="OX596105">
    <property type="protein sequence ID" value="CAN0143017.1"/>
    <property type="molecule type" value="Genomic_DNA"/>
</dbReference>
<name>A0AC59Z122_RANTA</name>
<sequence>MPRGFREVTAGPEGAGRCQQAEPETLPPLPLTPAPLLTFIPTKPVIRMLNRRGPHGNGSDARTQDYGTGNSCGRGAREGEQPRGPWRWPERASALSRPCCSALGGRKPGDLRVEPTGAGSTSPRLPRGLLDQFAEPRASRRPHSLPPRTAPPAGLPHRPAGKLQPGVPLGISLPSLCRLLPSAPRTPPCPARDGKQPVCSAQLPAAAGQLSRRILGGSPCSRFPS</sequence>
<protein>
    <submittedName>
        <fullName evidence="1">Uncharacterized protein</fullName>
    </submittedName>
</protein>
<accession>A0AC59Z122</accession>
<gene>
    <name evidence="1" type="ORF">MRATA1EN22A_LOCUS12700</name>
</gene>
<proteinExistence type="predicted"/>
<organism evidence="1 2">
    <name type="scientific">Rangifer tarandus platyrhynchus</name>
    <name type="common">Svalbard reindeer</name>
    <dbReference type="NCBI Taxonomy" id="3082113"/>
    <lineage>
        <taxon>Eukaryota</taxon>
        <taxon>Metazoa</taxon>
        <taxon>Chordata</taxon>
        <taxon>Craniata</taxon>
        <taxon>Vertebrata</taxon>
        <taxon>Euteleostomi</taxon>
        <taxon>Mammalia</taxon>
        <taxon>Eutheria</taxon>
        <taxon>Laurasiatheria</taxon>
        <taxon>Artiodactyla</taxon>
        <taxon>Ruminantia</taxon>
        <taxon>Pecora</taxon>
        <taxon>Cervidae</taxon>
        <taxon>Odocoileinae</taxon>
        <taxon>Rangifer</taxon>
    </lineage>
</organism>
<evidence type="ECO:0000313" key="1">
    <source>
        <dbReference type="EMBL" id="CAN0143017.1"/>
    </source>
</evidence>
<evidence type="ECO:0000313" key="2">
    <source>
        <dbReference type="Proteomes" id="UP001162501"/>
    </source>
</evidence>